<gene>
    <name evidence="2" type="ORF">H9X81_07615</name>
</gene>
<keyword evidence="1" id="KW-1133">Transmembrane helix</keyword>
<proteinExistence type="predicted"/>
<evidence type="ECO:0000313" key="3">
    <source>
        <dbReference type="Proteomes" id="UP000724149"/>
    </source>
</evidence>
<dbReference type="InterPro" id="IPR003832">
    <property type="entry name" value="DUF212"/>
</dbReference>
<accession>A0ABS2GPC8</accession>
<keyword evidence="3" id="KW-1185">Reference proteome</keyword>
<feature type="transmembrane region" description="Helical" evidence="1">
    <location>
        <begin position="142"/>
        <end position="164"/>
    </location>
</feature>
<organism evidence="2 3">
    <name type="scientific">Hydrogenoanaerobacterium saccharovorans</name>
    <dbReference type="NCBI Taxonomy" id="474960"/>
    <lineage>
        <taxon>Bacteria</taxon>
        <taxon>Bacillati</taxon>
        <taxon>Bacillota</taxon>
        <taxon>Clostridia</taxon>
        <taxon>Eubacteriales</taxon>
        <taxon>Oscillospiraceae</taxon>
        <taxon>Hydrogenoanaerobacterium</taxon>
    </lineage>
</organism>
<dbReference type="EMBL" id="JACSNR010000007">
    <property type="protein sequence ID" value="MBM6923554.1"/>
    <property type="molecule type" value="Genomic_DNA"/>
</dbReference>
<evidence type="ECO:0000313" key="2">
    <source>
        <dbReference type="EMBL" id="MBM6923554.1"/>
    </source>
</evidence>
<dbReference type="PANTHER" id="PTHR31446">
    <property type="entry name" value="ACID PHOSPHATASE/VANADIUM-DEPENDENT HALOPEROXIDASE-RELATED PROTEIN"/>
    <property type="match status" value="1"/>
</dbReference>
<dbReference type="Pfam" id="PF02681">
    <property type="entry name" value="DUF212"/>
    <property type="match status" value="1"/>
</dbReference>
<feature type="transmembrane region" description="Helical" evidence="1">
    <location>
        <begin position="76"/>
        <end position="96"/>
    </location>
</feature>
<dbReference type="PANTHER" id="PTHR31446:SF29">
    <property type="entry name" value="ACID PHOSPHATASE_VANADIUM-DEPENDENT HALOPEROXIDASE-RELATED PROTEIN"/>
    <property type="match status" value="1"/>
</dbReference>
<feature type="transmembrane region" description="Helical" evidence="1">
    <location>
        <begin position="12"/>
        <end position="32"/>
    </location>
</feature>
<reference evidence="2 3" key="1">
    <citation type="journal article" date="2021" name="Sci. Rep.">
        <title>The distribution of antibiotic resistance genes in chicken gut microbiota commensals.</title>
        <authorList>
            <person name="Juricova H."/>
            <person name="Matiasovicova J."/>
            <person name="Kubasova T."/>
            <person name="Cejkova D."/>
            <person name="Rychlik I."/>
        </authorList>
    </citation>
    <scope>NUCLEOTIDE SEQUENCE [LARGE SCALE GENOMIC DNA]</scope>
    <source>
        <strain evidence="2 3">An564</strain>
    </source>
</reference>
<protein>
    <submittedName>
        <fullName evidence="2">Divergent PAP2 family protein</fullName>
    </submittedName>
</protein>
<dbReference type="Proteomes" id="UP000724149">
    <property type="component" value="Unassembled WGS sequence"/>
</dbReference>
<evidence type="ECO:0000256" key="1">
    <source>
        <dbReference type="SAM" id="Phobius"/>
    </source>
</evidence>
<dbReference type="RefSeq" id="WP_177502376.1">
    <property type="nucleotide sequence ID" value="NZ_JACSNR010000007.1"/>
</dbReference>
<feature type="transmembrane region" description="Helical" evidence="1">
    <location>
        <begin position="44"/>
        <end position="64"/>
    </location>
</feature>
<comment type="caution">
    <text evidence="2">The sequence shown here is derived from an EMBL/GenBank/DDBJ whole genome shotgun (WGS) entry which is preliminary data.</text>
</comment>
<keyword evidence="1" id="KW-0812">Transmembrane</keyword>
<keyword evidence="1" id="KW-0472">Membrane</keyword>
<sequence length="167" mass="18188">MELLKLLVSNYFIDVAVISWFSAQLIKTLLFYLQNGILQAERMVGAGGMPSAHSAFVCSITIAIAKKVGYSSPEFALALAFACVVMYDAMGVRRAAGEQAKVLNRMVLDLSNPNSLFALLGSHPEKELDEDEDREQKELNEFLGHTPLEVLGGALLGILIAMIVPVF</sequence>
<name>A0ABS2GPC8_9FIRM</name>